<dbReference type="InterPro" id="IPR053167">
    <property type="entry name" value="Spore_coat_component"/>
</dbReference>
<name>A0A3B7MEW5_9CYAN</name>
<sequence>MTFSLILKRLILGVFLTAAGGVLPLLMAQAAKAQTSPQTANIQIQANVNAACKITSTQDINFGTYDPLGAHATTALDAQGQVIVKCLPSTQATIKLEQGANPATGSSCTSPLRQMANNTARLPYGLYQDSARSQVWGCDTSNDVEYTASNASPKAFTIYGRIPAGDTLPSGTLDQLQPGAYTDSVQVTVSF</sequence>
<reference evidence="3" key="1">
    <citation type="submission" date="2018-09" db="EMBL/GenBank/DDBJ databases">
        <title>Complete genome sequence of thermophilic cyanobacteria strain Thermosynechococcus elongatus PKUAC-SCTE542.</title>
        <authorList>
            <person name="Liang Y."/>
            <person name="Tang J."/>
            <person name="Daroch M."/>
        </authorList>
    </citation>
    <scope>NUCLEOTIDE SEQUENCE [LARGE SCALE GENOMIC DNA]</scope>
    <source>
        <strain evidence="3">E542</strain>
    </source>
</reference>
<accession>A0A3B7MEW5</accession>
<evidence type="ECO:0000313" key="3">
    <source>
        <dbReference type="Proteomes" id="UP000261812"/>
    </source>
</evidence>
<proteinExistence type="predicted"/>
<dbReference type="KEGG" id="tsq:D3A95_08965"/>
<dbReference type="EMBL" id="CP032152">
    <property type="protein sequence ID" value="AXY68178.1"/>
    <property type="molecule type" value="Genomic_DNA"/>
</dbReference>
<dbReference type="Proteomes" id="UP000261812">
    <property type="component" value="Chromosome"/>
</dbReference>
<protein>
    <submittedName>
        <fullName evidence="2">Spore coat protein U domain-containing protein</fullName>
    </submittedName>
</protein>
<dbReference type="RefSeq" id="WP_181494697.1">
    <property type="nucleotide sequence ID" value="NZ_CP032152.1"/>
</dbReference>
<gene>
    <name evidence="2" type="ORF">D3A95_08965</name>
</gene>
<dbReference type="AlphaFoldDB" id="A0A3B7MEW5"/>
<dbReference type="PANTHER" id="PTHR37089">
    <property type="entry name" value="PROTEIN U-RELATED"/>
    <property type="match status" value="1"/>
</dbReference>
<keyword evidence="2" id="KW-0167">Capsid protein</keyword>
<evidence type="ECO:0000313" key="2">
    <source>
        <dbReference type="EMBL" id="AXY68178.1"/>
    </source>
</evidence>
<dbReference type="InterPro" id="IPR007893">
    <property type="entry name" value="Spore_coat_U/FanG"/>
</dbReference>
<organism evidence="2 3">
    <name type="scientific">Thermosynechococcus sichuanensis E542</name>
    <dbReference type="NCBI Taxonomy" id="2016101"/>
    <lineage>
        <taxon>Bacteria</taxon>
        <taxon>Bacillati</taxon>
        <taxon>Cyanobacteriota</taxon>
        <taxon>Cyanophyceae</taxon>
        <taxon>Acaryochloridales</taxon>
        <taxon>Thermosynechococcaceae</taxon>
        <taxon>Thermosynechococcus</taxon>
        <taxon>Thermosynechococcus sichuanensis</taxon>
    </lineage>
</organism>
<feature type="domain" description="Spore coat protein U/FanG" evidence="1">
    <location>
        <begin position="39"/>
        <end position="188"/>
    </location>
</feature>
<keyword evidence="3" id="KW-1185">Reference proteome</keyword>
<dbReference type="SMART" id="SM00972">
    <property type="entry name" value="SCPU"/>
    <property type="match status" value="1"/>
</dbReference>
<dbReference type="Pfam" id="PF05229">
    <property type="entry name" value="SCPU"/>
    <property type="match status" value="1"/>
</dbReference>
<keyword evidence="2" id="KW-0946">Virion</keyword>
<dbReference type="PANTHER" id="PTHR37089:SF3">
    <property type="entry name" value="EXPORTED PROTEIN"/>
    <property type="match status" value="1"/>
</dbReference>
<evidence type="ECO:0000259" key="1">
    <source>
        <dbReference type="Pfam" id="PF05229"/>
    </source>
</evidence>